<dbReference type="InterPro" id="IPR018392">
    <property type="entry name" value="LysM"/>
</dbReference>
<dbReference type="GO" id="GO:0008932">
    <property type="term" value="F:lytic endotransglycosylase activity"/>
    <property type="evidence" value="ECO:0007669"/>
    <property type="project" value="TreeGrafter"/>
</dbReference>
<dbReference type="Gene3D" id="3.10.350.10">
    <property type="entry name" value="LysM domain"/>
    <property type="match status" value="5"/>
</dbReference>
<dbReference type="InterPro" id="IPR018711">
    <property type="entry name" value="NAGPA"/>
</dbReference>
<dbReference type="RefSeq" id="WP_309854300.1">
    <property type="nucleotide sequence ID" value="NZ_JAVDQJ010000004.1"/>
</dbReference>
<feature type="domain" description="LysM" evidence="2">
    <location>
        <begin position="24"/>
        <end position="67"/>
    </location>
</feature>
<accession>A0AAE3XB17</accession>
<organism evidence="3 4">
    <name type="scientific">Deinococcus soli</name>
    <name type="common">ex Cha et al. 2016</name>
    <dbReference type="NCBI Taxonomy" id="1309411"/>
    <lineage>
        <taxon>Bacteria</taxon>
        <taxon>Thermotogati</taxon>
        <taxon>Deinococcota</taxon>
        <taxon>Deinococci</taxon>
        <taxon>Deinococcales</taxon>
        <taxon>Deinococcaceae</taxon>
        <taxon>Deinococcus</taxon>
    </lineage>
</organism>
<dbReference type="CDD" id="cd00118">
    <property type="entry name" value="LysM"/>
    <property type="match status" value="4"/>
</dbReference>
<gene>
    <name evidence="3" type="ORF">J2Y00_001735</name>
</gene>
<name>A0AAE3XB17_9DEIO</name>
<dbReference type="PROSITE" id="PS51782">
    <property type="entry name" value="LYSM"/>
    <property type="match status" value="5"/>
</dbReference>
<proteinExistence type="predicted"/>
<reference evidence="3" key="1">
    <citation type="submission" date="2023-07" db="EMBL/GenBank/DDBJ databases">
        <title>Sorghum-associated microbial communities from plants grown in Nebraska, USA.</title>
        <authorList>
            <person name="Schachtman D."/>
        </authorList>
    </citation>
    <scope>NUCLEOTIDE SEQUENCE</scope>
    <source>
        <strain evidence="3">BE330</strain>
    </source>
</reference>
<dbReference type="SMART" id="SM00257">
    <property type="entry name" value="LysM"/>
    <property type="match status" value="5"/>
</dbReference>
<dbReference type="InterPro" id="IPR036779">
    <property type="entry name" value="LysM_dom_sf"/>
</dbReference>
<feature type="domain" description="LysM" evidence="2">
    <location>
        <begin position="190"/>
        <end position="233"/>
    </location>
</feature>
<dbReference type="Pfam" id="PF01476">
    <property type="entry name" value="LysM"/>
    <property type="match status" value="5"/>
</dbReference>
<comment type="caution">
    <text evidence="3">The sequence shown here is derived from an EMBL/GenBank/DDBJ whole genome shotgun (WGS) entry which is preliminary data.</text>
</comment>
<evidence type="ECO:0000313" key="3">
    <source>
        <dbReference type="EMBL" id="MDR6218172.1"/>
    </source>
</evidence>
<evidence type="ECO:0000313" key="4">
    <source>
        <dbReference type="Proteomes" id="UP001185331"/>
    </source>
</evidence>
<dbReference type="EMBL" id="JAVDQK010000004">
    <property type="protein sequence ID" value="MDR6218172.1"/>
    <property type="molecule type" value="Genomic_DNA"/>
</dbReference>
<feature type="signal peptide" evidence="1">
    <location>
        <begin position="1"/>
        <end position="17"/>
    </location>
</feature>
<feature type="domain" description="LysM" evidence="2">
    <location>
        <begin position="83"/>
        <end position="126"/>
    </location>
</feature>
<sequence length="534" mass="56105">MILQCLAVLTLTSIGAAAPQPTPGLITVRTGDTLTALSARYGVSVTELRQWNTLKGDTVQLGQILRVRAPQAARPASVSGRPAAVTVTRGQTLTQIGKRFGVSVTQLKRWNGLTSDALRTGQALRLTPPAAPPTTPATVTVRAGETLTQIGRRFKVSAAQLKRWNGLTSDALTTGQRLRVTAPPAPTRPATITVRRGDTLRAVAARQQVSAAQLKRWNGLKSDALVSGQVLRLTPPTAAAPSRLPAVSAARSVTVARGDTLSSIGRRAGVSAAQLQRWNALKGDSIQVGQRLRLDPPPVTAAPHAAGPSVTLAQGPVGGVPVTVVNINLNDPKVFVTAVLPQSGLGFGATLARIAARSGATAVINGGYFHPVTFIPAGDLVIGGRFVFAGRVGTAVAITPDNRVQVHAFDEGTASWRGFETVIANGPYVLRGGQVWVNPRAEGYRDAAVWGRAKRSAIGVRSNRNLFFLSTRAELTLPELAAVMRKAGARDAIVLDGGSSTGLVWRGRTLIEPARKLSYGVAVYASYSGQRHGR</sequence>
<feature type="chain" id="PRO_5041975110" evidence="1">
    <location>
        <begin position="18"/>
        <end position="534"/>
    </location>
</feature>
<dbReference type="Proteomes" id="UP001185331">
    <property type="component" value="Unassembled WGS sequence"/>
</dbReference>
<protein>
    <submittedName>
        <fullName evidence="3">LysM repeat protein</fullName>
    </submittedName>
</protein>
<dbReference type="SUPFAM" id="SSF54106">
    <property type="entry name" value="LysM domain"/>
    <property type="match status" value="5"/>
</dbReference>
<feature type="domain" description="LysM" evidence="2">
    <location>
        <begin position="137"/>
        <end position="180"/>
    </location>
</feature>
<evidence type="ECO:0000259" key="2">
    <source>
        <dbReference type="PROSITE" id="PS51782"/>
    </source>
</evidence>
<dbReference type="PANTHER" id="PTHR33734:SF22">
    <property type="entry name" value="MEMBRANE-BOUND LYTIC MUREIN TRANSGLYCOSYLASE D"/>
    <property type="match status" value="1"/>
</dbReference>
<keyword evidence="1" id="KW-0732">Signal</keyword>
<dbReference type="PANTHER" id="PTHR33734">
    <property type="entry name" value="LYSM DOMAIN-CONTAINING GPI-ANCHORED PROTEIN 2"/>
    <property type="match status" value="1"/>
</dbReference>
<dbReference type="AlphaFoldDB" id="A0AAE3XB17"/>
<evidence type="ECO:0000256" key="1">
    <source>
        <dbReference type="SAM" id="SignalP"/>
    </source>
</evidence>
<feature type="domain" description="LysM" evidence="2">
    <location>
        <begin position="251"/>
        <end position="294"/>
    </location>
</feature>
<dbReference type="Pfam" id="PF09992">
    <property type="entry name" value="NAGPA"/>
    <property type="match status" value="1"/>
</dbReference>